<dbReference type="SUPFAM" id="SSF50370">
    <property type="entry name" value="Ricin B-like lectins"/>
    <property type="match status" value="1"/>
</dbReference>
<dbReference type="Pfam" id="PF18962">
    <property type="entry name" value="Por_Secre_tail"/>
    <property type="match status" value="1"/>
</dbReference>
<evidence type="ECO:0000313" key="3">
    <source>
        <dbReference type="EMBL" id="TCO09197.1"/>
    </source>
</evidence>
<dbReference type="PROSITE" id="PS50231">
    <property type="entry name" value="RICIN_B_LECTIN"/>
    <property type="match status" value="1"/>
</dbReference>
<keyword evidence="1" id="KW-0472">Membrane</keyword>
<dbReference type="Gene3D" id="2.80.10.50">
    <property type="match status" value="3"/>
</dbReference>
<feature type="transmembrane region" description="Helical" evidence="1">
    <location>
        <begin position="39"/>
        <end position="56"/>
    </location>
</feature>
<evidence type="ECO:0000256" key="1">
    <source>
        <dbReference type="SAM" id="Phobius"/>
    </source>
</evidence>
<dbReference type="Pfam" id="PF14200">
    <property type="entry name" value="RicinB_lectin_2"/>
    <property type="match status" value="1"/>
</dbReference>
<dbReference type="SMART" id="SM00458">
    <property type="entry name" value="RICIN"/>
    <property type="match status" value="1"/>
</dbReference>
<dbReference type="SUPFAM" id="SSF51126">
    <property type="entry name" value="Pectin lyase-like"/>
    <property type="match status" value="1"/>
</dbReference>
<sequence>MLIKVVNTIQYLLNYNSKCHLNTLNHLIMKSKSLPNLKFLLIAAALFLFLTADLFAQGSVSRSGSTWTARVNGNTVYTGTRMFDAINAACNNMGAGTINIWNSGSSGPSGGNIYAIRPGANQTLDFHGHSIHCDGGDLIVAIHADRRNNITIRNLHVTGAPRYGMWFRGCSGVTLHNITMDLSHPGAVGLGIRVDNSTGAASNLTISGNININGSLGHAIETYGVDGISIGNVTVTNTAVGCGVILNNSRNATIGTINGFRNNRGGGYATFRVANNNGPNIRVQKVISRESGRGFFSVSGSYDCIVNDVDIANNTSHGIFLEDATDTHVLSGTVVNCNPNTQMVRTTRCSINLGSGSGDNNARINGRYAVVAVHSGKALDVYNWGTSDGTNIVQWDYWGGGAQQFNISSVDGDWHRISPVIATSKALDVDGISTANGANIHIWNYWGGNGQQFRFQNAGSGRYRIIARHSNKCLDVYGASSANGANIIQWECISGATNQMFELVRLGSLSSSPDETKNEMNDDYRNVMVGLEDLEKVNEEIRVFPNPTGGSFKINLAAFYLEGIANITILDIQGRKVYSESVSNKEVEINEQLNPGLYFIYIENGNNSTIEKIIVK</sequence>
<reference evidence="3 4" key="1">
    <citation type="submission" date="2019-03" db="EMBL/GenBank/DDBJ databases">
        <title>Genomic Encyclopedia of Type Strains, Phase IV (KMG-IV): sequencing the most valuable type-strain genomes for metagenomic binning, comparative biology and taxonomic classification.</title>
        <authorList>
            <person name="Goeker M."/>
        </authorList>
    </citation>
    <scope>NUCLEOTIDE SEQUENCE [LARGE SCALE GENOMIC DNA]</scope>
    <source>
        <strain evidence="3 4">DSM 24179</strain>
    </source>
</reference>
<dbReference type="InterPro" id="IPR026444">
    <property type="entry name" value="Secre_tail"/>
</dbReference>
<proteinExistence type="predicted"/>
<dbReference type="NCBIfam" id="TIGR04183">
    <property type="entry name" value="Por_Secre_tail"/>
    <property type="match status" value="1"/>
</dbReference>
<dbReference type="EMBL" id="SLWK01000003">
    <property type="protein sequence ID" value="TCO09197.1"/>
    <property type="molecule type" value="Genomic_DNA"/>
</dbReference>
<organism evidence="3 4">
    <name type="scientific">Natronoflexus pectinivorans</name>
    <dbReference type="NCBI Taxonomy" id="682526"/>
    <lineage>
        <taxon>Bacteria</taxon>
        <taxon>Pseudomonadati</taxon>
        <taxon>Bacteroidota</taxon>
        <taxon>Bacteroidia</taxon>
        <taxon>Marinilabiliales</taxon>
        <taxon>Marinilabiliaceae</taxon>
        <taxon>Natronoflexus</taxon>
    </lineage>
</organism>
<feature type="domain" description="Ricin B lectin" evidence="2">
    <location>
        <begin position="365"/>
        <end position="504"/>
    </location>
</feature>
<dbReference type="InterPro" id="IPR035992">
    <property type="entry name" value="Ricin_B-like_lectins"/>
</dbReference>
<dbReference type="Proteomes" id="UP000295221">
    <property type="component" value="Unassembled WGS sequence"/>
</dbReference>
<dbReference type="CDD" id="cd00161">
    <property type="entry name" value="beta-trefoil_Ricin-like"/>
    <property type="match status" value="1"/>
</dbReference>
<name>A0A4R2GKV3_9BACT</name>
<protein>
    <submittedName>
        <fullName evidence="3">Putative secreted protein (Por secretion system target)</fullName>
    </submittedName>
</protein>
<accession>A0A4R2GKV3</accession>
<evidence type="ECO:0000313" key="4">
    <source>
        <dbReference type="Proteomes" id="UP000295221"/>
    </source>
</evidence>
<keyword evidence="4" id="KW-1185">Reference proteome</keyword>
<gene>
    <name evidence="3" type="ORF">EV194_103108</name>
</gene>
<dbReference type="SMART" id="SM00710">
    <property type="entry name" value="PbH1"/>
    <property type="match status" value="5"/>
</dbReference>
<keyword evidence="1" id="KW-0812">Transmembrane</keyword>
<dbReference type="AlphaFoldDB" id="A0A4R2GKV3"/>
<keyword evidence="1" id="KW-1133">Transmembrane helix</keyword>
<comment type="caution">
    <text evidence="3">The sequence shown here is derived from an EMBL/GenBank/DDBJ whole genome shotgun (WGS) entry which is preliminary data.</text>
</comment>
<dbReference type="InterPro" id="IPR011050">
    <property type="entry name" value="Pectin_lyase_fold/virulence"/>
</dbReference>
<dbReference type="InterPro" id="IPR000772">
    <property type="entry name" value="Ricin_B_lectin"/>
</dbReference>
<dbReference type="InterPro" id="IPR006626">
    <property type="entry name" value="PbH1"/>
</dbReference>
<evidence type="ECO:0000259" key="2">
    <source>
        <dbReference type="SMART" id="SM00458"/>
    </source>
</evidence>